<evidence type="ECO:0000313" key="8">
    <source>
        <dbReference type="Proteomes" id="UP001549320"/>
    </source>
</evidence>
<comment type="subcellular location">
    <subcellularLocation>
        <location evidence="6">Cell membrane</location>
        <topology evidence="6">Multi-pass membrane protein</topology>
    </subcellularLocation>
    <subcellularLocation>
        <location evidence="1">Membrane</location>
    </subcellularLocation>
</comment>
<dbReference type="Pfam" id="PF02104">
    <property type="entry name" value="SURF1"/>
    <property type="match status" value="1"/>
</dbReference>
<keyword evidence="6" id="KW-1003">Cell membrane</keyword>
<dbReference type="InterPro" id="IPR045214">
    <property type="entry name" value="Surf1/Surf4"/>
</dbReference>
<protein>
    <recommendedName>
        <fullName evidence="6">SURF1-like protein</fullName>
    </recommendedName>
</protein>
<keyword evidence="3 6" id="KW-0812">Transmembrane</keyword>
<comment type="similarity">
    <text evidence="2 6">Belongs to the SURF1 family.</text>
</comment>
<comment type="caution">
    <text evidence="7">The sequence shown here is derived from an EMBL/GenBank/DDBJ whole genome shotgun (WGS) entry which is preliminary data.</text>
</comment>
<comment type="caution">
    <text evidence="6">Lacks conserved residue(s) required for the propagation of feature annotation.</text>
</comment>
<name>A0ABV2QBD5_9BURK</name>
<keyword evidence="5 6" id="KW-0472">Membrane</keyword>
<dbReference type="Proteomes" id="UP001549320">
    <property type="component" value="Unassembled WGS sequence"/>
</dbReference>
<dbReference type="PANTHER" id="PTHR23427:SF2">
    <property type="entry name" value="SURFEIT LOCUS PROTEIN 1"/>
    <property type="match status" value="1"/>
</dbReference>
<keyword evidence="4 6" id="KW-1133">Transmembrane helix</keyword>
<keyword evidence="8" id="KW-1185">Reference proteome</keyword>
<organism evidence="7 8">
    <name type="scientific">Ottowia thiooxydans</name>
    <dbReference type="NCBI Taxonomy" id="219182"/>
    <lineage>
        <taxon>Bacteria</taxon>
        <taxon>Pseudomonadati</taxon>
        <taxon>Pseudomonadota</taxon>
        <taxon>Betaproteobacteria</taxon>
        <taxon>Burkholderiales</taxon>
        <taxon>Comamonadaceae</taxon>
        <taxon>Ottowia</taxon>
    </lineage>
</organism>
<feature type="transmembrane region" description="Helical" evidence="6">
    <location>
        <begin position="226"/>
        <end position="247"/>
    </location>
</feature>
<dbReference type="PROSITE" id="PS50895">
    <property type="entry name" value="SURF1"/>
    <property type="match status" value="1"/>
</dbReference>
<dbReference type="RefSeq" id="WP_354445451.1">
    <property type="nucleotide sequence ID" value="NZ_JBEPSH010000006.1"/>
</dbReference>
<reference evidence="7 8" key="1">
    <citation type="submission" date="2024-06" db="EMBL/GenBank/DDBJ databases">
        <title>Sorghum-associated microbial communities from plants grown in Nebraska, USA.</title>
        <authorList>
            <person name="Schachtman D."/>
        </authorList>
    </citation>
    <scope>NUCLEOTIDE SEQUENCE [LARGE SCALE GENOMIC DNA]</scope>
    <source>
        <strain evidence="7 8">2709</strain>
    </source>
</reference>
<evidence type="ECO:0000313" key="7">
    <source>
        <dbReference type="EMBL" id="MET4578320.1"/>
    </source>
</evidence>
<evidence type="ECO:0000256" key="6">
    <source>
        <dbReference type="RuleBase" id="RU363076"/>
    </source>
</evidence>
<dbReference type="PANTHER" id="PTHR23427">
    <property type="entry name" value="SURFEIT LOCUS PROTEIN"/>
    <property type="match status" value="1"/>
</dbReference>
<gene>
    <name evidence="7" type="ORF">ABIE13_003436</name>
</gene>
<sequence length="258" mass="28599">MARNNHKSKWPWLVAAALVLLVLVSLGNWQVERRAWKHDLVARVDARIHAEPVSVPVAAQWPQISRDSHEYQRVVLTGRFLHRHEALVQATTALGAGFWVLTPLQTTEGGTVWVNRGFVSPAARNPSVRGAPAPEGEVRITGLLRITEPEGAFLRANDPASDRWHSRDIRELSLSRGLALDKTAPFFVDQEAASGMRLNAEAEGLNRPQVWPVAGLTVVRFSDNHLVYALTWYGLAIGLLGALVWVWRRGRQPKASAA</sequence>
<evidence type="ECO:0000256" key="3">
    <source>
        <dbReference type="ARBA" id="ARBA00022692"/>
    </source>
</evidence>
<dbReference type="CDD" id="cd06662">
    <property type="entry name" value="SURF1"/>
    <property type="match status" value="1"/>
</dbReference>
<evidence type="ECO:0000256" key="2">
    <source>
        <dbReference type="ARBA" id="ARBA00007165"/>
    </source>
</evidence>
<dbReference type="EMBL" id="JBEPSH010000006">
    <property type="protein sequence ID" value="MET4578320.1"/>
    <property type="molecule type" value="Genomic_DNA"/>
</dbReference>
<evidence type="ECO:0000256" key="1">
    <source>
        <dbReference type="ARBA" id="ARBA00004370"/>
    </source>
</evidence>
<evidence type="ECO:0000256" key="4">
    <source>
        <dbReference type="ARBA" id="ARBA00022989"/>
    </source>
</evidence>
<dbReference type="InterPro" id="IPR002994">
    <property type="entry name" value="Surf1/Shy1"/>
</dbReference>
<proteinExistence type="inferred from homology"/>
<evidence type="ECO:0000256" key="5">
    <source>
        <dbReference type="ARBA" id="ARBA00023136"/>
    </source>
</evidence>
<accession>A0ABV2QBD5</accession>